<evidence type="ECO:0000313" key="3">
    <source>
        <dbReference type="EMBL" id="NLV07715.1"/>
    </source>
</evidence>
<accession>A0A0N0UA74</accession>
<evidence type="ECO:0000256" key="1">
    <source>
        <dbReference type="SAM" id="Phobius"/>
    </source>
</evidence>
<reference evidence="3" key="2">
    <citation type="submission" date="2019-12" db="EMBL/GenBank/DDBJ databases">
        <title>The whole-genome sequencing of Haloarcula japonica strain pws8.</title>
        <authorList>
            <person name="Verma D.K."/>
            <person name="Gopal K."/>
            <person name="Prasad E.S."/>
        </authorList>
    </citation>
    <scope>NUCLEOTIDE SEQUENCE</scope>
    <source>
        <strain evidence="3">Pws8</strain>
    </source>
</reference>
<dbReference type="PATRIC" id="fig|1705562.3.peg.1458"/>
<evidence type="ECO:0000313" key="2">
    <source>
        <dbReference type="EMBL" id="KOX94760.1"/>
    </source>
</evidence>
<feature type="transmembrane region" description="Helical" evidence="1">
    <location>
        <begin position="47"/>
        <end position="67"/>
    </location>
</feature>
<reference evidence="2 4" key="1">
    <citation type="submission" date="2015-08" db="EMBL/GenBank/DDBJ databases">
        <title>Genomes of Isolates from Cabo Rojo, PR.</title>
        <authorList>
            <person name="Sanchez-Nieves R.L."/>
            <person name="Montalvo-Rodriguez R."/>
        </authorList>
    </citation>
    <scope>NUCLEOTIDE SEQUENCE [LARGE SCALE GENOMIC DNA]</scope>
    <source>
        <strain evidence="2 4">SL3</strain>
    </source>
</reference>
<evidence type="ECO:0000313" key="4">
    <source>
        <dbReference type="Proteomes" id="UP000037729"/>
    </source>
</evidence>
<keyword evidence="1" id="KW-0812">Transmembrane</keyword>
<gene>
    <name evidence="2" type="ORF">AMS69_02550</name>
    <name evidence="3" type="ORF">GOC83_16390</name>
</gene>
<dbReference type="EMBL" id="LIUF01000001">
    <property type="protein sequence ID" value="KOX94760.1"/>
    <property type="molecule type" value="Genomic_DNA"/>
</dbReference>
<keyword evidence="1" id="KW-1133">Transmembrane helix</keyword>
<dbReference type="EMBL" id="WOWB01000001">
    <property type="protein sequence ID" value="NLV07715.1"/>
    <property type="molecule type" value="Genomic_DNA"/>
</dbReference>
<dbReference type="AlphaFoldDB" id="A0A0N0UA74"/>
<dbReference type="OrthoDB" id="217773at2157"/>
<dbReference type="Proteomes" id="UP000037729">
    <property type="component" value="Unassembled WGS sequence"/>
</dbReference>
<organism evidence="2 4">
    <name type="scientific">Haloarcula rubripromontorii</name>
    <dbReference type="NCBI Taxonomy" id="1705562"/>
    <lineage>
        <taxon>Archaea</taxon>
        <taxon>Methanobacteriati</taxon>
        <taxon>Methanobacteriota</taxon>
        <taxon>Stenosarchaea group</taxon>
        <taxon>Halobacteria</taxon>
        <taxon>Halobacteriales</taxon>
        <taxon>Haloarculaceae</taxon>
        <taxon>Haloarcula</taxon>
    </lineage>
</organism>
<dbReference type="RefSeq" id="WP_053966525.1">
    <property type="nucleotide sequence ID" value="NZ_JAWJXX010000019.1"/>
</dbReference>
<protein>
    <submittedName>
        <fullName evidence="2">Uncharacterized protein</fullName>
    </submittedName>
</protein>
<keyword evidence="4" id="KW-1185">Reference proteome</keyword>
<keyword evidence="1" id="KW-0472">Membrane</keyword>
<proteinExistence type="predicted"/>
<dbReference type="Proteomes" id="UP000610611">
    <property type="component" value="Unassembled WGS sequence"/>
</dbReference>
<name>A0A0N0UA74_9EURY</name>
<dbReference type="STRING" id="1705562.AMS69_02550"/>
<comment type="caution">
    <text evidence="2">The sequence shown here is derived from an EMBL/GenBank/DDBJ whole genome shotgun (WGS) entry which is preliminary data.</text>
</comment>
<feature type="transmembrane region" description="Helical" evidence="1">
    <location>
        <begin position="7"/>
        <end position="27"/>
    </location>
</feature>
<sequence length="77" mass="8483">MDSRGLFDIALVIVAGLLAYTETFGFANPRTTLQEILAAIAGLDIRVFLVIGGIFGICFVAYLTMYLPRKDARTIQR</sequence>